<dbReference type="GO" id="GO:0016020">
    <property type="term" value="C:membrane"/>
    <property type="evidence" value="ECO:0007669"/>
    <property type="project" value="TreeGrafter"/>
</dbReference>
<dbReference type="EMBL" id="CP053452">
    <property type="protein sequence ID" value="QJW99854.1"/>
    <property type="molecule type" value="Genomic_DNA"/>
</dbReference>
<protein>
    <recommendedName>
        <fullName evidence="2">Acyltransferase 3 domain-containing protein</fullName>
    </recommendedName>
</protein>
<feature type="domain" description="Acyltransferase 3" evidence="2">
    <location>
        <begin position="16"/>
        <end position="360"/>
    </location>
</feature>
<dbReference type="PANTHER" id="PTHR23028">
    <property type="entry name" value="ACETYLTRANSFERASE"/>
    <property type="match status" value="1"/>
</dbReference>
<feature type="transmembrane region" description="Helical" evidence="1">
    <location>
        <begin position="48"/>
        <end position="69"/>
    </location>
</feature>
<keyword evidence="1" id="KW-1133">Transmembrane helix</keyword>
<feature type="transmembrane region" description="Helical" evidence="1">
    <location>
        <begin position="20"/>
        <end position="36"/>
    </location>
</feature>
<dbReference type="GO" id="GO:0016747">
    <property type="term" value="F:acyltransferase activity, transferring groups other than amino-acyl groups"/>
    <property type="evidence" value="ECO:0007669"/>
    <property type="project" value="InterPro"/>
</dbReference>
<dbReference type="PANTHER" id="PTHR23028:SF53">
    <property type="entry name" value="ACYL_TRANSF_3 DOMAIN-CONTAINING PROTEIN"/>
    <property type="match status" value="1"/>
</dbReference>
<accession>A0A6M5Z258</accession>
<evidence type="ECO:0000313" key="4">
    <source>
        <dbReference type="Proteomes" id="UP000503447"/>
    </source>
</evidence>
<feature type="transmembrane region" description="Helical" evidence="1">
    <location>
        <begin position="237"/>
        <end position="255"/>
    </location>
</feature>
<evidence type="ECO:0000256" key="1">
    <source>
        <dbReference type="SAM" id="Phobius"/>
    </source>
</evidence>
<keyword evidence="1" id="KW-0812">Transmembrane</keyword>
<feature type="transmembrane region" description="Helical" evidence="1">
    <location>
        <begin position="346"/>
        <end position="368"/>
    </location>
</feature>
<evidence type="ECO:0000259" key="2">
    <source>
        <dbReference type="Pfam" id="PF01757"/>
    </source>
</evidence>
<gene>
    <name evidence="3" type="ORF">FTUN_7477</name>
</gene>
<feature type="transmembrane region" description="Helical" evidence="1">
    <location>
        <begin position="146"/>
        <end position="166"/>
    </location>
</feature>
<name>A0A6M5Z258_9BACT</name>
<feature type="transmembrane region" description="Helical" evidence="1">
    <location>
        <begin position="261"/>
        <end position="284"/>
    </location>
</feature>
<dbReference type="Proteomes" id="UP000503447">
    <property type="component" value="Chromosome"/>
</dbReference>
<reference evidence="4" key="1">
    <citation type="submission" date="2020-05" db="EMBL/GenBank/DDBJ databases">
        <title>Frigoriglobus tundricola gen. nov., sp. nov., a psychrotolerant cellulolytic planctomycete of the family Gemmataceae with two divergent copies of 16S rRNA gene.</title>
        <authorList>
            <person name="Kulichevskaya I.S."/>
            <person name="Ivanova A.A."/>
            <person name="Naumoff D.G."/>
            <person name="Beletsky A.V."/>
            <person name="Rijpstra W.I.C."/>
            <person name="Sinninghe Damste J.S."/>
            <person name="Mardanov A.V."/>
            <person name="Ravin N.V."/>
            <person name="Dedysh S.N."/>
        </authorList>
    </citation>
    <scope>NUCLEOTIDE SEQUENCE [LARGE SCALE GENOMIC DNA]</scope>
    <source>
        <strain evidence="4">PL17</strain>
    </source>
</reference>
<dbReference type="RefSeq" id="WP_171474742.1">
    <property type="nucleotide sequence ID" value="NZ_CP053452.2"/>
</dbReference>
<evidence type="ECO:0000313" key="3">
    <source>
        <dbReference type="EMBL" id="QJW99854.1"/>
    </source>
</evidence>
<proteinExistence type="predicted"/>
<keyword evidence="4" id="KW-1185">Reference proteome</keyword>
<dbReference type="KEGG" id="ftj:FTUN_7477"/>
<dbReference type="InterPro" id="IPR002656">
    <property type="entry name" value="Acyl_transf_3_dom"/>
</dbReference>
<sequence>MITPSTNPPAPPTRYQYIDAVRGWAILAVILVHSGYNCVSPNTVYAELYSRGSYGVQLFFVASALTLFASHESRRKTDTRPLLAFFTRRLFRIAPLFWVGIAFYLMWYGTAPRKCAPAGLSNSDVLTTALFAHGWRPDQINAVVPGGWSIAVEMSFYVIAPFLFLLARTPGRAIALFYVCWAATVALDAFGVADRVSPAPTEFLRDRFAIWWLPAQLAVFVLGVIAYHLVKAPRESGRLLLSLVPALVVAGSAIGSKTVTAGVVAVLFVWGLSLHTPLVLVNWVTRKAGELSFSGYITHFAVIDVLREAFALKLPRDSEWSGLGLAASWFTEPLVVFSQVRPPVRILLLFVPTVLLTMAASAVTYHVIEKPGIAAGNWVIRRMGWGR</sequence>
<feature type="transmembrane region" description="Helical" evidence="1">
    <location>
        <begin position="208"/>
        <end position="230"/>
    </location>
</feature>
<feature type="transmembrane region" description="Helical" evidence="1">
    <location>
        <begin position="173"/>
        <end position="193"/>
    </location>
</feature>
<keyword evidence="1" id="KW-0472">Membrane</keyword>
<dbReference type="Pfam" id="PF01757">
    <property type="entry name" value="Acyl_transf_3"/>
    <property type="match status" value="1"/>
</dbReference>
<organism evidence="3 4">
    <name type="scientific">Frigoriglobus tundricola</name>
    <dbReference type="NCBI Taxonomy" id="2774151"/>
    <lineage>
        <taxon>Bacteria</taxon>
        <taxon>Pseudomonadati</taxon>
        <taxon>Planctomycetota</taxon>
        <taxon>Planctomycetia</taxon>
        <taxon>Gemmatales</taxon>
        <taxon>Gemmataceae</taxon>
        <taxon>Frigoriglobus</taxon>
    </lineage>
</organism>
<dbReference type="InterPro" id="IPR050879">
    <property type="entry name" value="Acyltransferase_3"/>
</dbReference>
<dbReference type="AlphaFoldDB" id="A0A6M5Z258"/>
<feature type="transmembrane region" description="Helical" evidence="1">
    <location>
        <begin position="90"/>
        <end position="107"/>
    </location>
</feature>
<dbReference type="GO" id="GO:0000271">
    <property type="term" value="P:polysaccharide biosynthetic process"/>
    <property type="evidence" value="ECO:0007669"/>
    <property type="project" value="TreeGrafter"/>
</dbReference>